<dbReference type="Proteomes" id="UP001222800">
    <property type="component" value="Chromosome"/>
</dbReference>
<accession>A0ABY8EG03</accession>
<feature type="domain" description="DUF7669" evidence="1">
    <location>
        <begin position="7"/>
        <end position="84"/>
    </location>
</feature>
<proteinExistence type="predicted"/>
<dbReference type="Pfam" id="PF24706">
    <property type="entry name" value="DUF7669"/>
    <property type="match status" value="1"/>
</dbReference>
<protein>
    <recommendedName>
        <fullName evidence="1">DUF7669 domain-containing protein</fullName>
    </recommendedName>
</protein>
<gene>
    <name evidence="2" type="ORF">P4S50_15485</name>
</gene>
<sequence>MSYRPYVWQMVKEAMDNIGEKATYSEIKKYIHSKYDNVNDNTINCQIIVCTVNHRTRIHYPENKKSRIANTKYDYLYTIGRGEVEKYRPDKHGIWEIKEDETGKLIVALRENVNEKIENTNKNGIFEKKKRWSIHFHLKSILEILLYRT</sequence>
<evidence type="ECO:0000313" key="3">
    <source>
        <dbReference type="Proteomes" id="UP001222800"/>
    </source>
</evidence>
<dbReference type="RefSeq" id="WP_277731725.1">
    <property type="nucleotide sequence ID" value="NZ_CP120733.1"/>
</dbReference>
<reference evidence="2 3" key="1">
    <citation type="submission" date="2023-03" db="EMBL/GenBank/DDBJ databases">
        <title>Complete genome sequence of Tepidibacter sp. SWIR-1, isolated from a deep-sea hydrothermal vent.</title>
        <authorList>
            <person name="Li X."/>
        </authorList>
    </citation>
    <scope>NUCLEOTIDE SEQUENCE [LARGE SCALE GENOMIC DNA]</scope>
    <source>
        <strain evidence="2 3">SWIR-1</strain>
    </source>
</reference>
<evidence type="ECO:0000313" key="2">
    <source>
        <dbReference type="EMBL" id="WFD09780.1"/>
    </source>
</evidence>
<name>A0ABY8EG03_9FIRM</name>
<dbReference type="EMBL" id="CP120733">
    <property type="protein sequence ID" value="WFD09780.1"/>
    <property type="molecule type" value="Genomic_DNA"/>
</dbReference>
<evidence type="ECO:0000259" key="1">
    <source>
        <dbReference type="Pfam" id="PF24706"/>
    </source>
</evidence>
<dbReference type="InterPro" id="IPR056086">
    <property type="entry name" value="DUF7669"/>
</dbReference>
<organism evidence="2 3">
    <name type="scientific">Tepidibacter hydrothermalis</name>
    <dbReference type="NCBI Taxonomy" id="3036126"/>
    <lineage>
        <taxon>Bacteria</taxon>
        <taxon>Bacillati</taxon>
        <taxon>Bacillota</taxon>
        <taxon>Clostridia</taxon>
        <taxon>Peptostreptococcales</taxon>
        <taxon>Peptostreptococcaceae</taxon>
        <taxon>Tepidibacter</taxon>
    </lineage>
</organism>
<keyword evidence="3" id="KW-1185">Reference proteome</keyword>